<evidence type="ECO:0000256" key="5">
    <source>
        <dbReference type="SAM" id="MobiDB-lite"/>
    </source>
</evidence>
<evidence type="ECO:0000256" key="3">
    <source>
        <dbReference type="ARBA" id="ARBA00023237"/>
    </source>
</evidence>
<dbReference type="NCBIfam" id="TIGR03302">
    <property type="entry name" value="OM_YfiO"/>
    <property type="match status" value="1"/>
</dbReference>
<keyword evidence="2" id="KW-0472">Membrane</keyword>
<dbReference type="SMART" id="SM00028">
    <property type="entry name" value="TPR"/>
    <property type="match status" value="3"/>
</dbReference>
<proteinExistence type="predicted"/>
<keyword evidence="3" id="KW-0998">Cell outer membrane</keyword>
<dbReference type="SUPFAM" id="SSF48452">
    <property type="entry name" value="TPR-like"/>
    <property type="match status" value="1"/>
</dbReference>
<dbReference type="InterPro" id="IPR017689">
    <property type="entry name" value="BamD"/>
</dbReference>
<dbReference type="Proteomes" id="UP000051557">
    <property type="component" value="Unassembled WGS sequence"/>
</dbReference>
<feature type="repeat" description="TPR" evidence="4">
    <location>
        <begin position="392"/>
        <end position="425"/>
    </location>
</feature>
<sequence>MGKFVLEPQYESALPFTDFLAAVQKEGKWGFINGEGKFVIEPRFEKAFLFSDGAAAVQENGKWGFVNRAGKYLVEPKYESAGIFRQGLAAVRWEGKWGFIAKDGEMVVPPKYDQVYFFAEDRAGAQVDGKWGYIDRTGKFAVPPKYEEVLPFSQGLAAVNLGGKREDNELTGGVWHFVDPEGKTIIDQAMISAALPQKGAPSRVGTDGRQDTTAKIEAVENGFRGGKAHVRIGSRLLNGDSQGPAWGYIDPKGNWLAEGNTTIPLNFTTYTPGEGMTFESDIIGNRGTASDILQTAKDAETIGKAYEQVEQIERDADEDFAAADRMAELGDPQAADASRQLGKEKQQEAKRLRDETDRRGGEANANSIKYFDKALKIYQDFAKENPDDLRRPEAQYKVGEMYEHLTKYWDAYKAYKKLVEETASNQYWDLAIERMFAIGNVYLAGQHQMMWKIPMPADMNKVVEIYQTIIKSAPFGSYAPLATFHCGLAREKQKKWPEAVKFYEEILDKYPKNDLIDDAQYQIGYVWTKAARQPEYDQTAAQKGIEAYQDYLARFKRSDKTEQATENIAMLQQRLSGGSLSVAKFYDKSGNYPAALVYYNEVITQTPDSPAGQEARQRKRVLEDLISETKQQNAPPDKSKISFRSNPQAEPRNLANP</sequence>
<dbReference type="Gene3D" id="1.25.40.10">
    <property type="entry name" value="Tetratricopeptide repeat domain"/>
    <property type="match status" value="2"/>
</dbReference>
<dbReference type="Pfam" id="PF14903">
    <property type="entry name" value="WG_beta_rep"/>
    <property type="match status" value="2"/>
</dbReference>
<accession>A0A0R2XBK2</accession>
<dbReference type="PANTHER" id="PTHR37841">
    <property type="entry name" value="GLR2918 PROTEIN"/>
    <property type="match status" value="1"/>
</dbReference>
<evidence type="ECO:0000256" key="2">
    <source>
        <dbReference type="ARBA" id="ARBA00023136"/>
    </source>
</evidence>
<evidence type="ECO:0000313" key="7">
    <source>
        <dbReference type="EMBL" id="KRP31779.1"/>
    </source>
</evidence>
<reference evidence="7 8" key="1">
    <citation type="submission" date="2015-10" db="EMBL/GenBank/DDBJ databases">
        <title>Metagenome-Assembled Genomes uncover a global brackish microbiome.</title>
        <authorList>
            <person name="Hugerth L.W."/>
            <person name="Larsson J."/>
            <person name="Alneberg J."/>
            <person name="Lindh M.V."/>
            <person name="Legrand C."/>
            <person name="Pinhassi J."/>
            <person name="Andersson A.F."/>
        </authorList>
    </citation>
    <scope>NUCLEOTIDE SEQUENCE [LARGE SCALE GENOMIC DNA]</scope>
    <source>
        <strain evidence="7">BACL9 MAG-120820-bin42</strain>
    </source>
</reference>
<organism evidence="7 8">
    <name type="scientific">Verrucomicrobia subdivision 6 bacterium BACL9 MAG-120820-bin42</name>
    <dbReference type="NCBI Taxonomy" id="1655634"/>
    <lineage>
        <taxon>Bacteria</taxon>
        <taxon>Pseudomonadati</taxon>
        <taxon>Verrucomicrobiota</taxon>
        <taxon>Verrucomicrobiia</taxon>
        <taxon>Verrucomicrobiales</taxon>
        <taxon>Verrucomicrobia subdivision 6</taxon>
    </lineage>
</organism>
<evidence type="ECO:0000259" key="6">
    <source>
        <dbReference type="Pfam" id="PF13525"/>
    </source>
</evidence>
<feature type="region of interest" description="Disordered" evidence="5">
    <location>
        <begin position="331"/>
        <end position="363"/>
    </location>
</feature>
<dbReference type="InterPro" id="IPR011990">
    <property type="entry name" value="TPR-like_helical_dom_sf"/>
</dbReference>
<name>A0A0R2XBK2_9BACT</name>
<gene>
    <name evidence="7" type="ORF">ABS32_06065</name>
</gene>
<dbReference type="EMBL" id="LIDM01000248">
    <property type="protein sequence ID" value="KRP31779.1"/>
    <property type="molecule type" value="Genomic_DNA"/>
</dbReference>
<dbReference type="InterPro" id="IPR032774">
    <property type="entry name" value="WG_beta_rep"/>
</dbReference>
<keyword evidence="4" id="KW-0802">TPR repeat</keyword>
<comment type="caution">
    <text evidence="7">The sequence shown here is derived from an EMBL/GenBank/DDBJ whole genome shotgun (WGS) entry which is preliminary data.</text>
</comment>
<evidence type="ECO:0000256" key="4">
    <source>
        <dbReference type="PROSITE-ProRule" id="PRU00339"/>
    </source>
</evidence>
<dbReference type="SUPFAM" id="SSF69360">
    <property type="entry name" value="Cell wall binding repeat"/>
    <property type="match status" value="1"/>
</dbReference>
<dbReference type="AlphaFoldDB" id="A0A0R2XBK2"/>
<dbReference type="InterPro" id="IPR039565">
    <property type="entry name" value="BamD-like"/>
</dbReference>
<evidence type="ECO:0000313" key="8">
    <source>
        <dbReference type="Proteomes" id="UP000051557"/>
    </source>
</evidence>
<evidence type="ECO:0000256" key="1">
    <source>
        <dbReference type="ARBA" id="ARBA00022729"/>
    </source>
</evidence>
<feature type="region of interest" description="Disordered" evidence="5">
    <location>
        <begin position="606"/>
        <end position="657"/>
    </location>
</feature>
<dbReference type="InterPro" id="IPR019734">
    <property type="entry name" value="TPR_rpt"/>
</dbReference>
<dbReference type="Pfam" id="PF13525">
    <property type="entry name" value="YfiO"/>
    <property type="match status" value="1"/>
</dbReference>
<dbReference type="PANTHER" id="PTHR37841:SF1">
    <property type="entry name" value="DUF3298 DOMAIN-CONTAINING PROTEIN"/>
    <property type="match status" value="1"/>
</dbReference>
<feature type="domain" description="Outer membrane lipoprotein BamD-like" evidence="6">
    <location>
        <begin position="460"/>
        <end position="617"/>
    </location>
</feature>
<protein>
    <recommendedName>
        <fullName evidence="6">Outer membrane lipoprotein BamD-like domain-containing protein</fullName>
    </recommendedName>
</protein>
<dbReference type="PROSITE" id="PS50005">
    <property type="entry name" value="TPR"/>
    <property type="match status" value="1"/>
</dbReference>
<keyword evidence="1" id="KW-0732">Signal</keyword>
<feature type="compositionally biased region" description="Basic and acidic residues" evidence="5">
    <location>
        <begin position="341"/>
        <end position="361"/>
    </location>
</feature>